<dbReference type="Gene3D" id="2.60.120.1000">
    <property type="match status" value="1"/>
</dbReference>
<name>A0A3M6U6L7_POCDA</name>
<dbReference type="AlphaFoldDB" id="A0A3M6U6L7"/>
<evidence type="ECO:0000313" key="7">
    <source>
        <dbReference type="EMBL" id="RMX49310.1"/>
    </source>
</evidence>
<evidence type="ECO:0000259" key="6">
    <source>
        <dbReference type="PROSITE" id="PS51406"/>
    </source>
</evidence>
<feature type="compositionally biased region" description="Basic and acidic residues" evidence="5">
    <location>
        <begin position="241"/>
        <end position="251"/>
    </location>
</feature>
<dbReference type="Pfam" id="PF01391">
    <property type="entry name" value="Collagen"/>
    <property type="match status" value="1"/>
</dbReference>
<feature type="region of interest" description="Disordered" evidence="5">
    <location>
        <begin position="177"/>
        <end position="273"/>
    </location>
</feature>
<comment type="caution">
    <text evidence="7">The sequence shown here is derived from an EMBL/GenBank/DDBJ whole genome shotgun (WGS) entry which is preliminary data.</text>
</comment>
<evidence type="ECO:0000256" key="2">
    <source>
        <dbReference type="ARBA" id="ARBA00022525"/>
    </source>
</evidence>
<comment type="subcellular location">
    <subcellularLocation>
        <location evidence="1">Secreted</location>
    </subcellularLocation>
</comment>
<evidence type="ECO:0000256" key="4">
    <source>
        <dbReference type="ARBA" id="ARBA00023157"/>
    </source>
</evidence>
<organism evidence="7 8">
    <name type="scientific">Pocillopora damicornis</name>
    <name type="common">Cauliflower coral</name>
    <name type="synonym">Millepora damicornis</name>
    <dbReference type="NCBI Taxonomy" id="46731"/>
    <lineage>
        <taxon>Eukaryota</taxon>
        <taxon>Metazoa</taxon>
        <taxon>Cnidaria</taxon>
        <taxon>Anthozoa</taxon>
        <taxon>Hexacorallia</taxon>
        <taxon>Scleractinia</taxon>
        <taxon>Astrocoeniina</taxon>
        <taxon>Pocilloporidae</taxon>
        <taxon>Pocillopora</taxon>
    </lineage>
</organism>
<evidence type="ECO:0000256" key="5">
    <source>
        <dbReference type="SAM" id="MobiDB-lite"/>
    </source>
</evidence>
<keyword evidence="8" id="KW-1185">Reference proteome</keyword>
<protein>
    <recommendedName>
        <fullName evidence="6">Fibrinogen C-terminal domain-containing protein</fullName>
    </recommendedName>
</protein>
<evidence type="ECO:0000256" key="1">
    <source>
        <dbReference type="ARBA" id="ARBA00004613"/>
    </source>
</evidence>
<dbReference type="PANTHER" id="PTHR16146">
    <property type="entry name" value="INTELECTIN"/>
    <property type="match status" value="1"/>
</dbReference>
<dbReference type="SUPFAM" id="SSF56496">
    <property type="entry name" value="Fibrinogen C-terminal domain-like"/>
    <property type="match status" value="1"/>
</dbReference>
<accession>A0A3M6U6L7</accession>
<keyword evidence="4" id="KW-1015">Disulfide bond</keyword>
<dbReference type="InterPro" id="IPR036056">
    <property type="entry name" value="Fibrinogen-like_C"/>
</dbReference>
<dbReference type="PROSITE" id="PS51406">
    <property type="entry name" value="FIBRINOGEN_C_2"/>
    <property type="match status" value="1"/>
</dbReference>
<evidence type="ECO:0000313" key="8">
    <source>
        <dbReference type="Proteomes" id="UP000275408"/>
    </source>
</evidence>
<dbReference type="Pfam" id="PF01410">
    <property type="entry name" value="COLFI"/>
    <property type="match status" value="1"/>
</dbReference>
<feature type="domain" description="Fibrinogen C-terminal" evidence="6">
    <location>
        <begin position="318"/>
        <end position="371"/>
    </location>
</feature>
<feature type="compositionally biased region" description="Basic and acidic residues" evidence="5">
    <location>
        <begin position="193"/>
        <end position="227"/>
    </location>
</feature>
<evidence type="ECO:0000256" key="3">
    <source>
        <dbReference type="ARBA" id="ARBA00023119"/>
    </source>
</evidence>
<dbReference type="OrthoDB" id="5959148at2759"/>
<proteinExistence type="predicted"/>
<dbReference type="InterPro" id="IPR002181">
    <property type="entry name" value="Fibrinogen_a/b/g_C_dom"/>
</dbReference>
<dbReference type="GO" id="GO:0005581">
    <property type="term" value="C:collagen trimer"/>
    <property type="evidence" value="ECO:0007669"/>
    <property type="project" value="UniProtKB-KW"/>
</dbReference>
<sequence>METEGGGWTLISTKVSSSFVFITTTFSSSAAKTTDADAASHIHPNMGDWEEVMFRFSDVSTIRIIYNRKASAPSNDKTDFEKFLTGTTYNQNKNIHGFYKYSPADNNNRNPSSGFATISKLHFYSKHGISEVDDGTDKWINMWHSTQSSNNFVTSDDRLARGTKCIAGYCYPNGSKNGTQQSQCGKSVSKDSCSCRDGRDGRDGQNGKDGRDGRDGKIGTKGDKGERGPTGNDGMNGLKGVKGEQGFHGKDGINGTKGQKGETGPAGKLPQGAVKFGDTAEKCTLRTAGTVRYNVSQKALQLCDGSAWLPLVIGGKGHVANRPGLHCMDILKSGGRRDSGLYWIDPNGGSTGDSFQAFCDMETEGGGWTLVATKVSPSFLIIKTAFSLSAAKTTDADAASHIHPNMGGWEEVMFRFNDVNTIRVIYNRKAGAPNKDKTDFDKFLMGTTYNTIKNIHGFYKYSPADHNKRNPSSGFATISRLHFYSKHGISEAHVGSDKWIDMWQNADGSNNYVTSDDRLARGTKCIAGYCYLNKPIWVMVR</sequence>
<dbReference type="InterPro" id="IPR008160">
    <property type="entry name" value="Collagen"/>
</dbReference>
<dbReference type="GO" id="GO:0070492">
    <property type="term" value="F:oligosaccharide binding"/>
    <property type="evidence" value="ECO:0007669"/>
    <property type="project" value="TreeGrafter"/>
</dbReference>
<feature type="compositionally biased region" description="Polar residues" evidence="5">
    <location>
        <begin position="177"/>
        <end position="192"/>
    </location>
</feature>
<keyword evidence="3" id="KW-0176">Collagen</keyword>
<keyword evidence="2" id="KW-0964">Secreted</keyword>
<dbReference type="PANTHER" id="PTHR16146:SF46">
    <property type="entry name" value="INTELECTIN-1A-RELATED"/>
    <property type="match status" value="1"/>
</dbReference>
<dbReference type="GO" id="GO:0005201">
    <property type="term" value="F:extracellular matrix structural constituent"/>
    <property type="evidence" value="ECO:0007669"/>
    <property type="project" value="InterPro"/>
</dbReference>
<gene>
    <name evidence="7" type="ORF">pdam_00014452</name>
</gene>
<dbReference type="GO" id="GO:0005615">
    <property type="term" value="C:extracellular space"/>
    <property type="evidence" value="ECO:0007669"/>
    <property type="project" value="TreeGrafter"/>
</dbReference>
<dbReference type="Proteomes" id="UP000275408">
    <property type="component" value="Unassembled WGS sequence"/>
</dbReference>
<reference evidence="7 8" key="1">
    <citation type="journal article" date="2018" name="Sci. Rep.">
        <title>Comparative analysis of the Pocillopora damicornis genome highlights role of immune system in coral evolution.</title>
        <authorList>
            <person name="Cunning R."/>
            <person name="Bay R.A."/>
            <person name="Gillette P."/>
            <person name="Baker A.C."/>
            <person name="Traylor-Knowles N."/>
        </authorList>
    </citation>
    <scope>NUCLEOTIDE SEQUENCE [LARGE SCALE GENOMIC DNA]</scope>
    <source>
        <strain evidence="7">RSMAS</strain>
        <tissue evidence="7">Whole animal</tissue>
    </source>
</reference>
<dbReference type="InterPro" id="IPR000885">
    <property type="entry name" value="Fib_collagen_C"/>
</dbReference>
<dbReference type="EMBL" id="RCHS01002149">
    <property type="protein sequence ID" value="RMX49310.1"/>
    <property type="molecule type" value="Genomic_DNA"/>
</dbReference>
<dbReference type="NCBIfam" id="NF040941">
    <property type="entry name" value="GGGWT_bact"/>
    <property type="match status" value="1"/>
</dbReference>